<proteinExistence type="predicted"/>
<dbReference type="AlphaFoldDB" id="A0A2K3KLQ4"/>
<gene>
    <name evidence="1" type="ORF">L195_g063424</name>
</gene>
<dbReference type="Proteomes" id="UP000236291">
    <property type="component" value="Unassembled WGS sequence"/>
</dbReference>
<organism evidence="1 2">
    <name type="scientific">Trifolium pratense</name>
    <name type="common">Red clover</name>
    <dbReference type="NCBI Taxonomy" id="57577"/>
    <lineage>
        <taxon>Eukaryota</taxon>
        <taxon>Viridiplantae</taxon>
        <taxon>Streptophyta</taxon>
        <taxon>Embryophyta</taxon>
        <taxon>Tracheophyta</taxon>
        <taxon>Spermatophyta</taxon>
        <taxon>Magnoliopsida</taxon>
        <taxon>eudicotyledons</taxon>
        <taxon>Gunneridae</taxon>
        <taxon>Pentapetalae</taxon>
        <taxon>rosids</taxon>
        <taxon>fabids</taxon>
        <taxon>Fabales</taxon>
        <taxon>Fabaceae</taxon>
        <taxon>Papilionoideae</taxon>
        <taxon>50 kb inversion clade</taxon>
        <taxon>NPAAA clade</taxon>
        <taxon>Hologalegina</taxon>
        <taxon>IRL clade</taxon>
        <taxon>Trifolieae</taxon>
        <taxon>Trifolium</taxon>
    </lineage>
</organism>
<reference evidence="1 2" key="2">
    <citation type="journal article" date="2017" name="Front. Plant Sci.">
        <title>Gene Classification and Mining of Molecular Markers Useful in Red Clover (Trifolium pratense) Breeding.</title>
        <authorList>
            <person name="Istvanek J."/>
            <person name="Dluhosova J."/>
            <person name="Dluhos P."/>
            <person name="Patkova L."/>
            <person name="Nedelnik J."/>
            <person name="Repkova J."/>
        </authorList>
    </citation>
    <scope>NUCLEOTIDE SEQUENCE [LARGE SCALE GENOMIC DNA]</scope>
    <source>
        <strain evidence="2">cv. Tatra</strain>
        <tissue evidence="1">Young leaves</tissue>
    </source>
</reference>
<sequence length="46" mass="4950">SISVVAAVFTEVHGVADVWCYAKLHGRADLHNGHSAECGEEIVEEL</sequence>
<comment type="caution">
    <text evidence="1">The sequence shown here is derived from an EMBL/GenBank/DDBJ whole genome shotgun (WGS) entry which is preliminary data.</text>
</comment>
<protein>
    <submittedName>
        <fullName evidence="1">Uncharacterized protein</fullName>
    </submittedName>
</protein>
<evidence type="ECO:0000313" key="2">
    <source>
        <dbReference type="Proteomes" id="UP000236291"/>
    </source>
</evidence>
<accession>A0A2K3KLQ4</accession>
<reference evidence="1 2" key="1">
    <citation type="journal article" date="2014" name="Am. J. Bot.">
        <title>Genome assembly and annotation for red clover (Trifolium pratense; Fabaceae).</title>
        <authorList>
            <person name="Istvanek J."/>
            <person name="Jaros M."/>
            <person name="Krenek A."/>
            <person name="Repkova J."/>
        </authorList>
    </citation>
    <scope>NUCLEOTIDE SEQUENCE [LARGE SCALE GENOMIC DNA]</scope>
    <source>
        <strain evidence="2">cv. Tatra</strain>
        <tissue evidence="1">Young leaves</tissue>
    </source>
</reference>
<feature type="non-terminal residue" evidence="1">
    <location>
        <position position="1"/>
    </location>
</feature>
<name>A0A2K3KLQ4_TRIPR</name>
<evidence type="ECO:0000313" key="1">
    <source>
        <dbReference type="EMBL" id="PNX67238.1"/>
    </source>
</evidence>
<dbReference type="EMBL" id="ASHM01205983">
    <property type="protein sequence ID" value="PNX67238.1"/>
    <property type="molecule type" value="Genomic_DNA"/>
</dbReference>